<evidence type="ECO:0000256" key="18">
    <source>
        <dbReference type="PROSITE-ProRule" id="PRU00657"/>
    </source>
</evidence>
<evidence type="ECO:0000259" key="21">
    <source>
        <dbReference type="PROSITE" id="PS51192"/>
    </source>
</evidence>
<comment type="cofactor">
    <cofactor evidence="2">
        <name>Mg(2+)</name>
        <dbReference type="ChEBI" id="CHEBI:18420"/>
    </cofactor>
</comment>
<dbReference type="Gene3D" id="2.170.260.10">
    <property type="entry name" value="paz domain"/>
    <property type="match status" value="1"/>
</dbReference>
<dbReference type="PROSITE" id="PS50821">
    <property type="entry name" value="PAZ"/>
    <property type="match status" value="1"/>
</dbReference>
<accession>A0AAN9ELE3</accession>
<keyword evidence="12" id="KW-0460">Magnesium</keyword>
<dbReference type="SUPFAM" id="SSF69065">
    <property type="entry name" value="RNase III domain-like"/>
    <property type="match status" value="2"/>
</dbReference>
<dbReference type="EMBL" id="JAYWIO010000006">
    <property type="protein sequence ID" value="KAK7256023.1"/>
    <property type="molecule type" value="Genomic_DNA"/>
</dbReference>
<dbReference type="GO" id="GO:0005634">
    <property type="term" value="C:nucleus"/>
    <property type="evidence" value="ECO:0007669"/>
    <property type="project" value="UniProtKB-SubCell"/>
</dbReference>
<dbReference type="CDD" id="cd18034">
    <property type="entry name" value="DEXHc_dicer"/>
    <property type="match status" value="1"/>
</dbReference>
<dbReference type="GO" id="GO:0046872">
    <property type="term" value="F:metal ion binding"/>
    <property type="evidence" value="ECO:0007669"/>
    <property type="project" value="UniProtKB-KW"/>
</dbReference>
<dbReference type="PANTHER" id="PTHR14950">
    <property type="entry name" value="DICER-RELATED"/>
    <property type="match status" value="1"/>
</dbReference>
<dbReference type="CDD" id="cd18802">
    <property type="entry name" value="SF2_C_dicer"/>
    <property type="match status" value="1"/>
</dbReference>
<dbReference type="Pfam" id="PF00636">
    <property type="entry name" value="Ribonuclease_3"/>
    <property type="match status" value="2"/>
</dbReference>
<dbReference type="Pfam" id="PF03368">
    <property type="entry name" value="Dicer_dimer"/>
    <property type="match status" value="1"/>
</dbReference>
<evidence type="ECO:0000256" key="5">
    <source>
        <dbReference type="ARBA" id="ARBA00022723"/>
    </source>
</evidence>
<sequence>MNSSQQFLQTCPNNTSFNAMISNSDMTQQQITESSFKMSEYSSYPKNFTPRRYQSEVFEVAKERNTIAVLDTGSGKTMIAVMLIRHIGQYIKSTNQKKLILFLAPTVHLQFKVIKDNTDLAVEEYYGDKGIDEWSSSFWEKEIEEHDVMVMTPQILLDSLRKAFFKMKSVSLLIIDECHRASANHPYVKIMKEFYHTSSNKPKIFGMTASPVVGKVISSTMDCKDQLSSLESILDSQIYAIKDRTEVELCAPSAMETCRFYNRTQFLSQNLKLEMEGLWYQFDALLLRLRQSVESQYKDIDDRLEKMQKRLFNEYSKILYCLDDLGLVCSYEATKFCLENSQFIQEECELNREGSLQYSNFFSKLLQLIGAYFTTDDSNIEDFGFDLSKAVELGYLSPKLYELIQIFKSFGENSDVLCLIFVERIVTAKVIDRFVKKVKFLSHFTVSYLTGSNASSDSVAPKAQKEILQLFSCGKVNLLFVTDVVEEGIHVPNCSYVIRFDLPKTVRSYVQSRGRARQNNSKFLMMIERGNVKQRDELFDIIRSEYSMTVTAKNREHEAFCSASFDTEETNAYYVDATGACVTVDSSVSLIHRYCEKLPSDRYFIPKPIFQLSNTGGHFECKLTLPPSAPFQTLIGPSSRNSHLAKQLVCFEACKKLHQMGALNDHLLPFSEEPPQSDMSLNWKKSLSGEGTTKRKELHGTVCIRALSGTSAASQTGATFHAYKLDFSCNIIEEIYSGFVLLIESELDDDVGNIEIDLYLISKTVKAHVSSCGKVYLDSKQMMQAKCFQELLLNGLFGRLFVGSEDGAQREFLLQHQTSDMWSPLKMYLLLPLEALNGEGAALRVNWRGVSSCLSVVKYLKIKFLLTYENWHKQISSNWSDSSDGDGEEKASSTVHFANCLINVNDIKDVVVLATHTGKFYSVIEVVADSSAESPFGFNGVDAAVSPDYSTYIDYFDKKYGIVLMYPGQPLLRLKQSHNSHNLLAKFSGKDPVMEKEQVHVYMPPEILIRIDVSIEVLKSFYLLPSLMYRLESLMLASQLRKEIDFNSGSFQIPISLVLEALTTLKCCESFSMERLELLGDSVLKYAVSCHLFLRYPEKHEGQLTDWRSCLISNSTLHRLGTDRKLQGYIRDSAFEPRRWVAPGQHCIFPVPCGCGVDTFEVPLDKKFHTDNQTVKVGKCCDKGHRWMCSKTIADCVEALIGAYYVGGGYTAALHIMKWLGFDVGLDPLSVHEAITKTSIRSYVPKANDIKGVESKLGYEFSTQGLLQEAITHVSHQELELGVSYCYQRLEFLGDSVLGLLVTRYLYESYAHIDPGMLTDLRSDAVSNENFARSCVRRNLQPHLLHCSGFLQSHITEFVKSMAESNKSSIFKIKAPKALGDMVESIAGAMLIDTKLDIEKVWQIFQPLLSPIVTPENLELPSLRKLNELCDCLGYFLKEKMSTEDGMHHVELQLQLEDVLLVGRGCERNKKAAKGAAARCLLDELEEKDILYSMCTSKRRKHDFSDVGISSSLDKGVKPCNHLTDEDSNRNGKQNVDSNLRAESIEDSFLANDCSKESCVFRSNPLVIESIDLNKGGPRTSLFRICKALQWPMPKFKCKETKSRTAIEFGEGSRKRRGFNIFVSEIILQIPNSGTIECIGDPEADKKSSFDSAAIGMLYELEQQKRIVIIAKP</sequence>
<evidence type="ECO:0000256" key="11">
    <source>
        <dbReference type="ARBA" id="ARBA00022840"/>
    </source>
</evidence>
<dbReference type="PROSITE" id="PS51327">
    <property type="entry name" value="DICER_DSRBF"/>
    <property type="match status" value="1"/>
</dbReference>
<dbReference type="FunFam" id="3.40.50.300:FF:000420">
    <property type="entry name" value="Endoribonuclease dicer-like 1"/>
    <property type="match status" value="1"/>
</dbReference>
<evidence type="ECO:0000313" key="24">
    <source>
        <dbReference type="EMBL" id="KAK7256023.1"/>
    </source>
</evidence>
<dbReference type="PANTHER" id="PTHR14950:SF46">
    <property type="entry name" value="ENDORIBONUCLEASE DICER HOMOLOG 3"/>
    <property type="match status" value="1"/>
</dbReference>
<dbReference type="Pfam" id="PF00271">
    <property type="entry name" value="Helicase_C"/>
    <property type="match status" value="1"/>
</dbReference>
<feature type="domain" description="Dicer dsRNA-binding fold" evidence="23">
    <location>
        <begin position="587"/>
        <end position="677"/>
    </location>
</feature>
<comment type="caution">
    <text evidence="24">The sequence shown here is derived from an EMBL/GenBank/DDBJ whole genome shotgun (WGS) entry which is preliminary data.</text>
</comment>
<dbReference type="InterPro" id="IPR000999">
    <property type="entry name" value="RNase_III_dom"/>
</dbReference>
<evidence type="ECO:0000256" key="6">
    <source>
        <dbReference type="ARBA" id="ARBA00022737"/>
    </source>
</evidence>
<keyword evidence="11" id="KW-0067">ATP-binding</keyword>
<keyword evidence="6" id="KW-0677">Repeat</keyword>
<organism evidence="24 25">
    <name type="scientific">Crotalaria pallida</name>
    <name type="common">Smooth rattlebox</name>
    <name type="synonym">Crotalaria striata</name>
    <dbReference type="NCBI Taxonomy" id="3830"/>
    <lineage>
        <taxon>Eukaryota</taxon>
        <taxon>Viridiplantae</taxon>
        <taxon>Streptophyta</taxon>
        <taxon>Embryophyta</taxon>
        <taxon>Tracheophyta</taxon>
        <taxon>Spermatophyta</taxon>
        <taxon>Magnoliopsida</taxon>
        <taxon>eudicotyledons</taxon>
        <taxon>Gunneridae</taxon>
        <taxon>Pentapetalae</taxon>
        <taxon>rosids</taxon>
        <taxon>fabids</taxon>
        <taxon>Fabales</taxon>
        <taxon>Fabaceae</taxon>
        <taxon>Papilionoideae</taxon>
        <taxon>50 kb inversion clade</taxon>
        <taxon>genistoids sensu lato</taxon>
        <taxon>core genistoids</taxon>
        <taxon>Crotalarieae</taxon>
        <taxon>Crotalaria</taxon>
    </lineage>
</organism>
<reference evidence="24 25" key="1">
    <citation type="submission" date="2024-01" db="EMBL/GenBank/DDBJ databases">
        <title>The genomes of 5 underutilized Papilionoideae crops provide insights into root nodulation and disease resistanc.</title>
        <authorList>
            <person name="Yuan L."/>
        </authorList>
    </citation>
    <scope>NUCLEOTIDE SEQUENCE [LARGE SCALE GENOMIC DNA]</scope>
    <source>
        <strain evidence="24">ZHUSHIDOU_FW_LH</strain>
        <tissue evidence="24">Leaf</tissue>
    </source>
</reference>
<evidence type="ECO:0000256" key="2">
    <source>
        <dbReference type="ARBA" id="ARBA00001946"/>
    </source>
</evidence>
<dbReference type="FunFam" id="1.10.1520.10:FF:000004">
    <property type="entry name" value="Endoribonuclease dicer-like 1"/>
    <property type="match status" value="1"/>
</dbReference>
<comment type="subcellular location">
    <subcellularLocation>
        <location evidence="3">Nucleus</location>
    </subcellularLocation>
</comment>
<feature type="domain" description="Helicase ATP-binding" evidence="21">
    <location>
        <begin position="57"/>
        <end position="229"/>
    </location>
</feature>
<keyword evidence="8" id="KW-0255">Endonuclease</keyword>
<keyword evidence="16" id="KW-0539">Nucleus</keyword>
<dbReference type="SMART" id="SM00487">
    <property type="entry name" value="DEXDc"/>
    <property type="match status" value="1"/>
</dbReference>
<dbReference type="SMART" id="SM00535">
    <property type="entry name" value="RIBOc"/>
    <property type="match status" value="2"/>
</dbReference>
<evidence type="ECO:0000259" key="19">
    <source>
        <dbReference type="PROSITE" id="PS50142"/>
    </source>
</evidence>
<keyword evidence="5" id="KW-0479">Metal-binding</keyword>
<evidence type="ECO:0000256" key="3">
    <source>
        <dbReference type="ARBA" id="ARBA00004123"/>
    </source>
</evidence>
<proteinExistence type="inferred from homology"/>
<comment type="cofactor">
    <cofactor evidence="1">
        <name>Mn(2+)</name>
        <dbReference type="ChEBI" id="CHEBI:29035"/>
    </cofactor>
</comment>
<dbReference type="Proteomes" id="UP001372338">
    <property type="component" value="Unassembled WGS sequence"/>
</dbReference>
<dbReference type="InterPro" id="IPR036085">
    <property type="entry name" value="PAZ_dom_sf"/>
</dbReference>
<dbReference type="SUPFAM" id="SSF54768">
    <property type="entry name" value="dsRNA-binding domain-like"/>
    <property type="match status" value="1"/>
</dbReference>
<keyword evidence="13 18" id="KW-0694">RNA-binding</keyword>
<feature type="domain" description="RNase III" evidence="19">
    <location>
        <begin position="1037"/>
        <end position="1209"/>
    </location>
</feature>
<dbReference type="PROSITE" id="PS00517">
    <property type="entry name" value="RNASE_3_1"/>
    <property type="match status" value="1"/>
</dbReference>
<evidence type="ECO:0000256" key="12">
    <source>
        <dbReference type="ARBA" id="ARBA00022842"/>
    </source>
</evidence>
<evidence type="ECO:0000259" key="23">
    <source>
        <dbReference type="PROSITE" id="PS51327"/>
    </source>
</evidence>
<evidence type="ECO:0000313" key="25">
    <source>
        <dbReference type="Proteomes" id="UP001372338"/>
    </source>
</evidence>
<dbReference type="GO" id="GO:0004386">
    <property type="term" value="F:helicase activity"/>
    <property type="evidence" value="ECO:0007669"/>
    <property type="project" value="UniProtKB-KW"/>
</dbReference>
<evidence type="ECO:0000256" key="13">
    <source>
        <dbReference type="ARBA" id="ARBA00022884"/>
    </source>
</evidence>
<feature type="domain" description="PAZ" evidence="20">
    <location>
        <begin position="893"/>
        <end position="1012"/>
    </location>
</feature>
<evidence type="ECO:0000256" key="9">
    <source>
        <dbReference type="ARBA" id="ARBA00022801"/>
    </source>
</evidence>
<dbReference type="InterPro" id="IPR027417">
    <property type="entry name" value="P-loop_NTPase"/>
</dbReference>
<keyword evidence="7" id="KW-0547">Nucleotide-binding</keyword>
<dbReference type="SMART" id="SM00949">
    <property type="entry name" value="PAZ"/>
    <property type="match status" value="1"/>
</dbReference>
<evidence type="ECO:0000256" key="14">
    <source>
        <dbReference type="ARBA" id="ARBA00023158"/>
    </source>
</evidence>
<dbReference type="InterPro" id="IPR005034">
    <property type="entry name" value="Dicer_dimerisation"/>
</dbReference>
<dbReference type="SMART" id="SM00490">
    <property type="entry name" value="HELICc"/>
    <property type="match status" value="1"/>
</dbReference>
<dbReference type="CDD" id="cd00593">
    <property type="entry name" value="RIBOc"/>
    <property type="match status" value="2"/>
</dbReference>
<dbReference type="Gene3D" id="3.30.160.380">
    <property type="entry name" value="Dicer dimerisation domain"/>
    <property type="match status" value="1"/>
</dbReference>
<keyword evidence="10" id="KW-0347">Helicase</keyword>
<comment type="similarity">
    <text evidence="17 18">Belongs to the helicase family. Dicer subfamily.</text>
</comment>
<keyword evidence="25" id="KW-1185">Reference proteome</keyword>
<dbReference type="SUPFAM" id="SSF52540">
    <property type="entry name" value="P-loop containing nucleoside triphosphate hydrolases"/>
    <property type="match status" value="1"/>
</dbReference>
<keyword evidence="4" id="KW-0540">Nuclease</keyword>
<evidence type="ECO:0000256" key="15">
    <source>
        <dbReference type="ARBA" id="ARBA00023211"/>
    </source>
</evidence>
<dbReference type="InterPro" id="IPR036389">
    <property type="entry name" value="RNase_III_sf"/>
</dbReference>
<gene>
    <name evidence="24" type="ORF">RIF29_29454</name>
</gene>
<dbReference type="InterPro" id="IPR011545">
    <property type="entry name" value="DEAD/DEAH_box_helicase_dom"/>
</dbReference>
<dbReference type="GO" id="GO:0004525">
    <property type="term" value="F:ribonuclease III activity"/>
    <property type="evidence" value="ECO:0007669"/>
    <property type="project" value="InterPro"/>
</dbReference>
<evidence type="ECO:0000259" key="22">
    <source>
        <dbReference type="PROSITE" id="PS51194"/>
    </source>
</evidence>
<dbReference type="InterPro" id="IPR038248">
    <property type="entry name" value="Dicer_dimer_sf"/>
</dbReference>
<dbReference type="GO" id="GO:0010267">
    <property type="term" value="P:ta-siRNA processing"/>
    <property type="evidence" value="ECO:0007669"/>
    <property type="project" value="UniProtKB-ARBA"/>
</dbReference>
<dbReference type="GO" id="GO:0005737">
    <property type="term" value="C:cytoplasm"/>
    <property type="evidence" value="ECO:0007669"/>
    <property type="project" value="TreeGrafter"/>
</dbReference>
<keyword evidence="9" id="KW-0378">Hydrolase</keyword>
<dbReference type="FunFam" id="3.40.50.300:FF:000705">
    <property type="entry name" value="Endoribonuclease dicer-like protein"/>
    <property type="match status" value="1"/>
</dbReference>
<dbReference type="FunFam" id="1.10.1520.10:FF:000008">
    <property type="entry name" value="Dicer-like 104"/>
    <property type="match status" value="1"/>
</dbReference>
<evidence type="ECO:0000256" key="10">
    <source>
        <dbReference type="ARBA" id="ARBA00022806"/>
    </source>
</evidence>
<evidence type="ECO:0000256" key="4">
    <source>
        <dbReference type="ARBA" id="ARBA00022722"/>
    </source>
</evidence>
<keyword evidence="15" id="KW-0464">Manganese</keyword>
<dbReference type="PROSITE" id="PS51192">
    <property type="entry name" value="HELICASE_ATP_BIND_1"/>
    <property type="match status" value="1"/>
</dbReference>
<evidence type="ECO:0000256" key="17">
    <source>
        <dbReference type="ARBA" id="ARBA00035116"/>
    </source>
</evidence>
<dbReference type="PROSITE" id="PS50142">
    <property type="entry name" value="RNASE_3_2"/>
    <property type="match status" value="2"/>
</dbReference>
<dbReference type="Pfam" id="PF02170">
    <property type="entry name" value="PAZ"/>
    <property type="match status" value="1"/>
</dbReference>
<feature type="domain" description="Helicase C-terminal" evidence="22">
    <location>
        <begin position="402"/>
        <end position="557"/>
    </location>
</feature>
<dbReference type="Gene3D" id="1.10.1520.10">
    <property type="entry name" value="Ribonuclease III domain"/>
    <property type="match status" value="2"/>
</dbReference>
<keyword evidence="14" id="KW-0943">RNA-mediated gene silencing</keyword>
<dbReference type="Gene3D" id="3.40.50.300">
    <property type="entry name" value="P-loop containing nucleotide triphosphate hydrolases"/>
    <property type="match status" value="2"/>
</dbReference>
<dbReference type="InterPro" id="IPR001650">
    <property type="entry name" value="Helicase_C-like"/>
</dbReference>
<dbReference type="GO" id="GO:0003723">
    <property type="term" value="F:RNA binding"/>
    <property type="evidence" value="ECO:0007669"/>
    <property type="project" value="UniProtKB-UniRule"/>
</dbReference>
<dbReference type="Gene3D" id="3.30.160.20">
    <property type="match status" value="1"/>
</dbReference>
<evidence type="ECO:0000259" key="20">
    <source>
        <dbReference type="PROSITE" id="PS50821"/>
    </source>
</evidence>
<dbReference type="GO" id="GO:0005524">
    <property type="term" value="F:ATP binding"/>
    <property type="evidence" value="ECO:0007669"/>
    <property type="project" value="UniProtKB-KW"/>
</dbReference>
<dbReference type="FunFam" id="3.30.160.380:FF:000001">
    <property type="entry name" value="Endoribonuclease dicer-like 1"/>
    <property type="match status" value="1"/>
</dbReference>
<evidence type="ECO:0000256" key="16">
    <source>
        <dbReference type="ARBA" id="ARBA00023242"/>
    </source>
</evidence>
<dbReference type="InterPro" id="IPR014001">
    <property type="entry name" value="Helicase_ATP-bd"/>
</dbReference>
<feature type="domain" description="RNase III" evidence="19">
    <location>
        <begin position="1250"/>
        <end position="1395"/>
    </location>
</feature>
<dbReference type="SUPFAM" id="SSF101690">
    <property type="entry name" value="PAZ domain"/>
    <property type="match status" value="1"/>
</dbReference>
<dbReference type="PROSITE" id="PS51194">
    <property type="entry name" value="HELICASE_CTER"/>
    <property type="match status" value="1"/>
</dbReference>
<evidence type="ECO:0000256" key="8">
    <source>
        <dbReference type="ARBA" id="ARBA00022759"/>
    </source>
</evidence>
<dbReference type="InterPro" id="IPR003100">
    <property type="entry name" value="PAZ_dom"/>
</dbReference>
<name>A0AAN9ELE3_CROPI</name>
<protein>
    <submittedName>
        <fullName evidence="24">Uncharacterized protein</fullName>
    </submittedName>
</protein>
<evidence type="ECO:0000256" key="7">
    <source>
        <dbReference type="ARBA" id="ARBA00022741"/>
    </source>
</evidence>
<dbReference type="Pfam" id="PF00270">
    <property type="entry name" value="DEAD"/>
    <property type="match status" value="1"/>
</dbReference>
<evidence type="ECO:0000256" key="1">
    <source>
        <dbReference type="ARBA" id="ARBA00001936"/>
    </source>
</evidence>